<keyword evidence="2" id="KW-1133">Transmembrane helix</keyword>
<feature type="region of interest" description="Disordered" evidence="1">
    <location>
        <begin position="93"/>
        <end position="155"/>
    </location>
</feature>
<dbReference type="RefSeq" id="WP_246380784.1">
    <property type="nucleotide sequence ID" value="NZ_JACCHK010000001.1"/>
</dbReference>
<dbReference type="EMBL" id="JACCHK010000001">
    <property type="protein sequence ID" value="NYH42338.1"/>
    <property type="molecule type" value="Genomic_DNA"/>
</dbReference>
<reference evidence="3 4" key="1">
    <citation type="submission" date="2020-07" db="EMBL/GenBank/DDBJ databases">
        <title>Sequencing the genomes of 1000 actinobacteria strains.</title>
        <authorList>
            <person name="Klenk H.-P."/>
        </authorList>
    </citation>
    <scope>NUCLEOTIDE SEQUENCE [LARGE SCALE GENOMIC DNA]</scope>
    <source>
        <strain evidence="3 4">DSM 45876</strain>
    </source>
</reference>
<dbReference type="Proteomes" id="UP000523545">
    <property type="component" value="Unassembled WGS sequence"/>
</dbReference>
<feature type="compositionally biased region" description="Gly residues" evidence="1">
    <location>
        <begin position="126"/>
        <end position="147"/>
    </location>
</feature>
<feature type="compositionally biased region" description="Low complexity" evidence="1">
    <location>
        <begin position="109"/>
        <end position="125"/>
    </location>
</feature>
<feature type="transmembrane region" description="Helical" evidence="2">
    <location>
        <begin position="265"/>
        <end position="284"/>
    </location>
</feature>
<dbReference type="AlphaFoldDB" id="A0A7Y9X198"/>
<keyword evidence="2" id="KW-0812">Transmembrane</keyword>
<gene>
    <name evidence="3" type="ORF">HNR22_002065</name>
</gene>
<keyword evidence="4" id="KW-1185">Reference proteome</keyword>
<evidence type="ECO:0000313" key="3">
    <source>
        <dbReference type="EMBL" id="NYH42338.1"/>
    </source>
</evidence>
<protein>
    <submittedName>
        <fullName evidence="3">Uncharacterized protein</fullName>
    </submittedName>
</protein>
<feature type="transmembrane region" description="Helical" evidence="2">
    <location>
        <begin position="234"/>
        <end position="253"/>
    </location>
</feature>
<feature type="compositionally biased region" description="Gly residues" evidence="1">
    <location>
        <begin position="97"/>
        <end position="108"/>
    </location>
</feature>
<name>A0A7Y9X198_9ACTN</name>
<sequence length="328" mass="32509">MTVSFEEYAALARQLAEQRRAGEQHAATESARRRDLHAAVDYLQQRLTAQGHRLDQLGRAIGIDQPPPVPAGSGAGPVSGAGAASTFAAGPVSGAADGSGSGGSGSAGSGETASWPGPPGASGFPSGSGVGLGPSGPPGTGDGGPDGAAGVPGRAGVGAYPELPAGEARLALPTAVSPAGVGVPAQRAAAVDPAVELELARRMADEADRHGQQAELLAQRPALLPTWSPLARAAAVYAACGAAAGVLVLALVLASGVGLVDGFTLGAWICAGLPAVAFFGGYLVLGRWGRPAMVTGTPPRYLPLGFLICFLLVPMAYCAYLLLARGLR</sequence>
<evidence type="ECO:0000313" key="4">
    <source>
        <dbReference type="Proteomes" id="UP000523545"/>
    </source>
</evidence>
<organism evidence="3 4">
    <name type="scientific">Micromonospora jinlongensis</name>
    <dbReference type="NCBI Taxonomy" id="1287877"/>
    <lineage>
        <taxon>Bacteria</taxon>
        <taxon>Bacillati</taxon>
        <taxon>Actinomycetota</taxon>
        <taxon>Actinomycetes</taxon>
        <taxon>Micromonosporales</taxon>
        <taxon>Micromonosporaceae</taxon>
        <taxon>Micromonospora</taxon>
    </lineage>
</organism>
<evidence type="ECO:0000256" key="1">
    <source>
        <dbReference type="SAM" id="MobiDB-lite"/>
    </source>
</evidence>
<proteinExistence type="predicted"/>
<evidence type="ECO:0000256" key="2">
    <source>
        <dbReference type="SAM" id="Phobius"/>
    </source>
</evidence>
<feature type="transmembrane region" description="Helical" evidence="2">
    <location>
        <begin position="304"/>
        <end position="323"/>
    </location>
</feature>
<accession>A0A7Y9X198</accession>
<comment type="caution">
    <text evidence="3">The sequence shown here is derived from an EMBL/GenBank/DDBJ whole genome shotgun (WGS) entry which is preliminary data.</text>
</comment>
<keyword evidence="2" id="KW-0472">Membrane</keyword>